<dbReference type="Proteomes" id="UP000189464">
    <property type="component" value="Chromosome"/>
</dbReference>
<proteinExistence type="predicted"/>
<name>A0A1S6IZA4_9FIRM</name>
<dbReference type="STRING" id="1833852.B0537_14075"/>
<dbReference type="RefSeq" id="WP_077715141.1">
    <property type="nucleotide sequence ID" value="NZ_CP019698.1"/>
</dbReference>
<dbReference type="EMBL" id="CP019698">
    <property type="protein sequence ID" value="AQS60101.1"/>
    <property type="molecule type" value="Genomic_DNA"/>
</dbReference>
<dbReference type="OrthoDB" id="1786370at2"/>
<organism evidence="1 2">
    <name type="scientific">Desulforamulus ferrireducens</name>
    <dbReference type="NCBI Taxonomy" id="1833852"/>
    <lineage>
        <taxon>Bacteria</taxon>
        <taxon>Bacillati</taxon>
        <taxon>Bacillota</taxon>
        <taxon>Clostridia</taxon>
        <taxon>Eubacteriales</taxon>
        <taxon>Peptococcaceae</taxon>
        <taxon>Desulforamulus</taxon>
    </lineage>
</organism>
<protein>
    <submittedName>
        <fullName evidence="1">Uncharacterized protein</fullName>
    </submittedName>
</protein>
<dbReference type="AlphaFoldDB" id="A0A1S6IZA4"/>
<sequence>MGGAIIYPDIIGTLADTGFLVVPAIKKELAHYAERRSLGEEVNCQLNWNLVIVKSLEICLISMEILWDDGNITVVGFPSKTWEQLSQLMHYRNVLLLPDRGLIGLENNLISPVAAQEGFLITGIDKGLIRLANKVANMPPDLNVRGLMTYLGDLINSTRSTDSGLFLS</sequence>
<keyword evidence="2" id="KW-1185">Reference proteome</keyword>
<reference evidence="1 2" key="1">
    <citation type="journal article" date="2016" name="Int. J. Syst. Evol. Microbiol.">
        <title>Desulfotomaculum ferrireducens sp. nov., a moderately thermophilic sulfate-reducing and dissimilatory Fe(III)-reducing bacterium isolated from compost.</title>
        <authorList>
            <person name="Yang G."/>
            <person name="Guo J."/>
            <person name="Zhuang L."/>
            <person name="Yuan Y."/>
            <person name="Zhou S."/>
        </authorList>
    </citation>
    <scope>NUCLEOTIDE SEQUENCE [LARGE SCALE GENOMIC DNA]</scope>
    <source>
        <strain evidence="1 2">GSS09</strain>
    </source>
</reference>
<gene>
    <name evidence="1" type="ORF">B0537_14075</name>
</gene>
<accession>A0A1S6IZA4</accession>
<evidence type="ECO:0000313" key="1">
    <source>
        <dbReference type="EMBL" id="AQS60101.1"/>
    </source>
</evidence>
<evidence type="ECO:0000313" key="2">
    <source>
        <dbReference type="Proteomes" id="UP000189464"/>
    </source>
</evidence>
<dbReference type="KEGG" id="dfg:B0537_14075"/>